<dbReference type="InterPro" id="IPR017441">
    <property type="entry name" value="Protein_kinase_ATP_BS"/>
</dbReference>
<dbReference type="FunFam" id="1.10.510.10:FF:001023">
    <property type="entry name" value="Os07g0541700 protein"/>
    <property type="match status" value="1"/>
</dbReference>
<dbReference type="Gene3D" id="3.30.200.20">
    <property type="entry name" value="Phosphorylase Kinase, domain 1"/>
    <property type="match status" value="1"/>
</dbReference>
<evidence type="ECO:0000256" key="6">
    <source>
        <dbReference type="ARBA" id="ARBA00022679"/>
    </source>
</evidence>
<dbReference type="Pfam" id="PF00069">
    <property type="entry name" value="Pkinase"/>
    <property type="match status" value="1"/>
</dbReference>
<evidence type="ECO:0000256" key="2">
    <source>
        <dbReference type="ARBA" id="ARBA00009592"/>
    </source>
</evidence>
<dbReference type="InterPro" id="IPR011009">
    <property type="entry name" value="Kinase-like_dom_sf"/>
</dbReference>
<comment type="similarity">
    <text evidence="2">Belongs to the RLP family.</text>
</comment>
<evidence type="ECO:0000256" key="4">
    <source>
        <dbReference type="ARBA" id="ARBA00022527"/>
    </source>
</evidence>
<dbReference type="InterPro" id="IPR008271">
    <property type="entry name" value="Ser/Thr_kinase_AS"/>
</dbReference>
<dbReference type="InterPro" id="IPR051809">
    <property type="entry name" value="Plant_receptor-like_S/T_kinase"/>
</dbReference>
<evidence type="ECO:0000256" key="17">
    <source>
        <dbReference type="PROSITE-ProRule" id="PRU10141"/>
    </source>
</evidence>
<evidence type="ECO:0000256" key="8">
    <source>
        <dbReference type="ARBA" id="ARBA00022737"/>
    </source>
</evidence>
<evidence type="ECO:0000256" key="3">
    <source>
        <dbReference type="ARBA" id="ARBA00012513"/>
    </source>
</evidence>
<reference evidence="20 21" key="1">
    <citation type="journal article" date="2017" name="Genome Biol.">
        <title>New reference genome sequences of hot pepper reveal the massive evolution of plant disease-resistance genes by retroduplication.</title>
        <authorList>
            <person name="Kim S."/>
            <person name="Park J."/>
            <person name="Yeom S.I."/>
            <person name="Kim Y.M."/>
            <person name="Seo E."/>
            <person name="Kim K.T."/>
            <person name="Kim M.S."/>
            <person name="Lee J.M."/>
            <person name="Cheong K."/>
            <person name="Shin H.S."/>
            <person name="Kim S.B."/>
            <person name="Han K."/>
            <person name="Lee J."/>
            <person name="Park M."/>
            <person name="Lee H.A."/>
            <person name="Lee H.Y."/>
            <person name="Lee Y."/>
            <person name="Oh S."/>
            <person name="Lee J.H."/>
            <person name="Choi E."/>
            <person name="Choi E."/>
            <person name="Lee S.E."/>
            <person name="Jeon J."/>
            <person name="Kim H."/>
            <person name="Choi G."/>
            <person name="Song H."/>
            <person name="Lee J."/>
            <person name="Lee S.C."/>
            <person name="Kwon J.K."/>
            <person name="Lee H.Y."/>
            <person name="Koo N."/>
            <person name="Hong Y."/>
            <person name="Kim R.W."/>
            <person name="Kang W.H."/>
            <person name="Huh J.H."/>
            <person name="Kang B.C."/>
            <person name="Yang T.J."/>
            <person name="Lee Y.H."/>
            <person name="Bennetzen J.L."/>
            <person name="Choi D."/>
        </authorList>
    </citation>
    <scope>NUCLEOTIDE SEQUENCE [LARGE SCALE GENOMIC DNA]</scope>
    <source>
        <strain evidence="21">cv. PBC81</strain>
    </source>
</reference>
<keyword evidence="11 17" id="KW-0067">ATP-binding</keyword>
<dbReference type="InterPro" id="IPR001611">
    <property type="entry name" value="Leu-rich_rpt"/>
</dbReference>
<sequence>MLLETFTRRKPNEYEGNLSLKQWVSYSFPEAIMDVVDANLVTSTGDRSQKELDVVASILKVELDCCVESPSRRTNMKDVVGMLQMIKIQLLYSFSNISRIENIAFTMNSLSGSLPNGLCNGLPILKGLYLSGNKLHGHMPTSLSNCSQLQLLSSSENDLTGTLPPEIGNLKAATLIDLSMNQFSNGIPREIGELQTLVHLSLRHNKLQGSIPDSISNMVGLEFLDLSGNNISGTIPMSLEKLQNLKYFNVSLNKLYGEIPSGGPFKNLSSEFFIDNEALCGSSRFNVPSCLTSSNHRSNRKKLLLSFLLLGITYLFGPNTVVFVWIRYRRGNRAPQQADSFSSITRERISYYELLEATDALSESYLIGSGGFGSVYKGILRSGTAIAVKVFNLQLDAAFRSFDTECDVLRSLSHRNLVKVITSCSNIDFKALVLDYMPNGSLEKYLYSLNYFLDIKKRLSIMIDVACALEYLHHGCSLPVIHCDVKPSNVLLDEDMVAHLSDFGISKLLGEKDINKEDLLGFDAWVMSTRGHNHLEVQNNAANNLIGASNIKSGQQLPGNIGVLGDKIFEQSVGRGKQVLRHSLGVQLLSRHSRVCRLDLTVRMGVPGLHGSGCSSRLRPRLGS</sequence>
<keyword evidence="5" id="KW-0433">Leucine-rich repeat</keyword>
<dbReference type="AlphaFoldDB" id="A0A2G2VB56"/>
<dbReference type="PANTHER" id="PTHR27008:SF585">
    <property type="entry name" value="PROTEIN KINASE DOMAIN-CONTAINING PROTEIN"/>
    <property type="match status" value="1"/>
</dbReference>
<dbReference type="PANTHER" id="PTHR27008">
    <property type="entry name" value="OS04G0122200 PROTEIN"/>
    <property type="match status" value="1"/>
</dbReference>
<dbReference type="Pfam" id="PF23598">
    <property type="entry name" value="LRR_14"/>
    <property type="match status" value="1"/>
</dbReference>
<keyword evidence="7 18" id="KW-0812">Transmembrane</keyword>
<keyword evidence="21" id="KW-1185">Reference proteome</keyword>
<comment type="subcellular location">
    <subcellularLocation>
        <location evidence="1">Membrane</location>
        <topology evidence="1">Single-pass membrane protein</topology>
    </subcellularLocation>
</comment>
<evidence type="ECO:0000256" key="13">
    <source>
        <dbReference type="ARBA" id="ARBA00023136"/>
    </source>
</evidence>
<keyword evidence="13 18" id="KW-0472">Membrane</keyword>
<dbReference type="InterPro" id="IPR000719">
    <property type="entry name" value="Prot_kinase_dom"/>
</dbReference>
<dbReference type="EMBL" id="MLFT02000048">
    <property type="protein sequence ID" value="PHT30231.1"/>
    <property type="molecule type" value="Genomic_DNA"/>
</dbReference>
<evidence type="ECO:0000256" key="10">
    <source>
        <dbReference type="ARBA" id="ARBA00022777"/>
    </source>
</evidence>
<feature type="domain" description="Protein kinase" evidence="19">
    <location>
        <begin position="361"/>
        <end position="624"/>
    </location>
</feature>
<keyword evidence="6" id="KW-0808">Transferase</keyword>
<evidence type="ECO:0000256" key="11">
    <source>
        <dbReference type="ARBA" id="ARBA00022840"/>
    </source>
</evidence>
<keyword evidence="9 17" id="KW-0547">Nucleotide-binding</keyword>
<name>A0A2G2VB56_CAPBA</name>
<dbReference type="GO" id="GO:0005524">
    <property type="term" value="F:ATP binding"/>
    <property type="evidence" value="ECO:0007669"/>
    <property type="project" value="UniProtKB-UniRule"/>
</dbReference>
<organism evidence="20 21">
    <name type="scientific">Capsicum baccatum</name>
    <name type="common">Peruvian pepper</name>
    <dbReference type="NCBI Taxonomy" id="33114"/>
    <lineage>
        <taxon>Eukaryota</taxon>
        <taxon>Viridiplantae</taxon>
        <taxon>Streptophyta</taxon>
        <taxon>Embryophyta</taxon>
        <taxon>Tracheophyta</taxon>
        <taxon>Spermatophyta</taxon>
        <taxon>Magnoliopsida</taxon>
        <taxon>eudicotyledons</taxon>
        <taxon>Gunneridae</taxon>
        <taxon>Pentapetalae</taxon>
        <taxon>asterids</taxon>
        <taxon>lamiids</taxon>
        <taxon>Solanales</taxon>
        <taxon>Solanaceae</taxon>
        <taxon>Solanoideae</taxon>
        <taxon>Capsiceae</taxon>
        <taxon>Capsicum</taxon>
    </lineage>
</organism>
<feature type="binding site" evidence="17">
    <location>
        <position position="389"/>
    </location>
    <ligand>
        <name>ATP</name>
        <dbReference type="ChEBI" id="CHEBI:30616"/>
    </ligand>
</feature>
<evidence type="ECO:0000256" key="5">
    <source>
        <dbReference type="ARBA" id="ARBA00022614"/>
    </source>
</evidence>
<protein>
    <recommendedName>
        <fullName evidence="3">non-specific serine/threonine protein kinase</fullName>
        <ecNumber evidence="3">2.7.11.1</ecNumber>
    </recommendedName>
</protein>
<dbReference type="OrthoDB" id="4062651at2759"/>
<evidence type="ECO:0000259" key="19">
    <source>
        <dbReference type="PROSITE" id="PS50011"/>
    </source>
</evidence>
<comment type="catalytic activity">
    <reaction evidence="15">
        <text>L-threonyl-[protein] + ATP = O-phospho-L-threonyl-[protein] + ADP + H(+)</text>
        <dbReference type="Rhea" id="RHEA:46608"/>
        <dbReference type="Rhea" id="RHEA-COMP:11060"/>
        <dbReference type="Rhea" id="RHEA-COMP:11605"/>
        <dbReference type="ChEBI" id="CHEBI:15378"/>
        <dbReference type="ChEBI" id="CHEBI:30013"/>
        <dbReference type="ChEBI" id="CHEBI:30616"/>
        <dbReference type="ChEBI" id="CHEBI:61977"/>
        <dbReference type="ChEBI" id="CHEBI:456216"/>
        <dbReference type="EC" id="2.7.11.1"/>
    </reaction>
</comment>
<accession>A0A2G2VB56</accession>
<dbReference type="SMART" id="SM00220">
    <property type="entry name" value="S_TKc"/>
    <property type="match status" value="1"/>
</dbReference>
<dbReference type="Gene3D" id="1.10.510.10">
    <property type="entry name" value="Transferase(Phosphotransferase) domain 1"/>
    <property type="match status" value="2"/>
</dbReference>
<dbReference type="PROSITE" id="PS00107">
    <property type="entry name" value="PROTEIN_KINASE_ATP"/>
    <property type="match status" value="1"/>
</dbReference>
<dbReference type="EC" id="2.7.11.1" evidence="3"/>
<evidence type="ECO:0000256" key="1">
    <source>
        <dbReference type="ARBA" id="ARBA00004167"/>
    </source>
</evidence>
<evidence type="ECO:0000256" key="9">
    <source>
        <dbReference type="ARBA" id="ARBA00022741"/>
    </source>
</evidence>
<evidence type="ECO:0000256" key="15">
    <source>
        <dbReference type="ARBA" id="ARBA00047899"/>
    </source>
</evidence>
<dbReference type="SUPFAM" id="SSF56112">
    <property type="entry name" value="Protein kinase-like (PK-like)"/>
    <property type="match status" value="1"/>
</dbReference>
<dbReference type="GO" id="GO:0016020">
    <property type="term" value="C:membrane"/>
    <property type="evidence" value="ECO:0007669"/>
    <property type="project" value="UniProtKB-SubCell"/>
</dbReference>
<dbReference type="PROSITE" id="PS51450">
    <property type="entry name" value="LRR"/>
    <property type="match status" value="1"/>
</dbReference>
<dbReference type="GO" id="GO:0004674">
    <property type="term" value="F:protein serine/threonine kinase activity"/>
    <property type="evidence" value="ECO:0007669"/>
    <property type="project" value="UniProtKB-KW"/>
</dbReference>
<evidence type="ECO:0000256" key="16">
    <source>
        <dbReference type="ARBA" id="ARBA00048679"/>
    </source>
</evidence>
<evidence type="ECO:0000256" key="12">
    <source>
        <dbReference type="ARBA" id="ARBA00022989"/>
    </source>
</evidence>
<proteinExistence type="inferred from homology"/>
<dbReference type="InterPro" id="IPR032675">
    <property type="entry name" value="LRR_dom_sf"/>
</dbReference>
<evidence type="ECO:0000256" key="7">
    <source>
        <dbReference type="ARBA" id="ARBA00022692"/>
    </source>
</evidence>
<dbReference type="FunFam" id="3.80.10.10:FF:000111">
    <property type="entry name" value="LRR receptor-like serine/threonine-protein kinase ERECTA"/>
    <property type="match status" value="1"/>
</dbReference>
<dbReference type="PROSITE" id="PS00108">
    <property type="entry name" value="PROTEIN_KINASE_ST"/>
    <property type="match status" value="1"/>
</dbReference>
<reference evidence="21" key="2">
    <citation type="journal article" date="2017" name="J. Anim. Genet.">
        <title>Multiple reference genome sequences of hot pepper reveal the massive evolution of plant disease resistance genes by retroduplication.</title>
        <authorList>
            <person name="Kim S."/>
            <person name="Park J."/>
            <person name="Yeom S.-I."/>
            <person name="Kim Y.-M."/>
            <person name="Seo E."/>
            <person name="Kim K.-T."/>
            <person name="Kim M.-S."/>
            <person name="Lee J.M."/>
            <person name="Cheong K."/>
            <person name="Shin H.-S."/>
            <person name="Kim S.-B."/>
            <person name="Han K."/>
            <person name="Lee J."/>
            <person name="Park M."/>
            <person name="Lee H.-A."/>
            <person name="Lee H.-Y."/>
            <person name="Lee Y."/>
            <person name="Oh S."/>
            <person name="Lee J.H."/>
            <person name="Choi E."/>
            <person name="Choi E."/>
            <person name="Lee S.E."/>
            <person name="Jeon J."/>
            <person name="Kim H."/>
            <person name="Choi G."/>
            <person name="Song H."/>
            <person name="Lee J."/>
            <person name="Lee S.-C."/>
            <person name="Kwon J.-K."/>
            <person name="Lee H.-Y."/>
            <person name="Koo N."/>
            <person name="Hong Y."/>
            <person name="Kim R.W."/>
            <person name="Kang W.-H."/>
            <person name="Huh J.H."/>
            <person name="Kang B.-C."/>
            <person name="Yang T.-J."/>
            <person name="Lee Y.-H."/>
            <person name="Bennetzen J.L."/>
            <person name="Choi D."/>
        </authorList>
    </citation>
    <scope>NUCLEOTIDE SEQUENCE [LARGE SCALE GENOMIC DNA]</scope>
    <source>
        <strain evidence="21">cv. PBC81</strain>
    </source>
</reference>
<feature type="transmembrane region" description="Helical" evidence="18">
    <location>
        <begin position="303"/>
        <end position="326"/>
    </location>
</feature>
<evidence type="ECO:0000313" key="20">
    <source>
        <dbReference type="EMBL" id="PHT30231.1"/>
    </source>
</evidence>
<comment type="catalytic activity">
    <reaction evidence="16">
        <text>L-seryl-[protein] + ATP = O-phospho-L-seryl-[protein] + ADP + H(+)</text>
        <dbReference type="Rhea" id="RHEA:17989"/>
        <dbReference type="Rhea" id="RHEA-COMP:9863"/>
        <dbReference type="Rhea" id="RHEA-COMP:11604"/>
        <dbReference type="ChEBI" id="CHEBI:15378"/>
        <dbReference type="ChEBI" id="CHEBI:29999"/>
        <dbReference type="ChEBI" id="CHEBI:30616"/>
        <dbReference type="ChEBI" id="CHEBI:83421"/>
        <dbReference type="ChEBI" id="CHEBI:456216"/>
        <dbReference type="EC" id="2.7.11.1"/>
    </reaction>
</comment>
<comment type="caution">
    <text evidence="20">The sequence shown here is derived from an EMBL/GenBank/DDBJ whole genome shotgun (WGS) entry which is preliminary data.</text>
</comment>
<keyword evidence="12 18" id="KW-1133">Transmembrane helix</keyword>
<dbReference type="FunFam" id="3.30.200.20:FF:000661">
    <property type="entry name" value="Serine-threonine protein kinase plant-type"/>
    <property type="match status" value="1"/>
</dbReference>
<dbReference type="SUPFAM" id="SSF52058">
    <property type="entry name" value="L domain-like"/>
    <property type="match status" value="1"/>
</dbReference>
<keyword evidence="10" id="KW-0418">Kinase</keyword>
<dbReference type="InterPro" id="IPR055414">
    <property type="entry name" value="LRR_R13L4/SHOC2-like"/>
</dbReference>
<keyword evidence="8" id="KW-0677">Repeat</keyword>
<keyword evidence="14" id="KW-0325">Glycoprotein</keyword>
<dbReference type="Gene3D" id="3.80.10.10">
    <property type="entry name" value="Ribonuclease Inhibitor"/>
    <property type="match status" value="1"/>
</dbReference>
<dbReference type="PROSITE" id="PS50011">
    <property type="entry name" value="PROTEIN_KINASE_DOM"/>
    <property type="match status" value="1"/>
</dbReference>
<evidence type="ECO:0000313" key="21">
    <source>
        <dbReference type="Proteomes" id="UP000224567"/>
    </source>
</evidence>
<gene>
    <name evidence="20" type="ORF">CQW23_30160</name>
</gene>
<dbReference type="Proteomes" id="UP000224567">
    <property type="component" value="Unassembled WGS sequence"/>
</dbReference>
<evidence type="ECO:0000256" key="18">
    <source>
        <dbReference type="SAM" id="Phobius"/>
    </source>
</evidence>
<keyword evidence="4" id="KW-0723">Serine/threonine-protein kinase</keyword>
<evidence type="ECO:0000256" key="14">
    <source>
        <dbReference type="ARBA" id="ARBA00023180"/>
    </source>
</evidence>